<organism evidence="9 10">
    <name type="scientific">Aquella oligotrophica</name>
    <dbReference type="NCBI Taxonomy" id="2067065"/>
    <lineage>
        <taxon>Bacteria</taxon>
        <taxon>Pseudomonadati</taxon>
        <taxon>Pseudomonadota</taxon>
        <taxon>Betaproteobacteria</taxon>
        <taxon>Neisseriales</taxon>
        <taxon>Neisseriaceae</taxon>
        <taxon>Aquella</taxon>
    </lineage>
</organism>
<dbReference type="InterPro" id="IPR029063">
    <property type="entry name" value="SAM-dependent_MTases_sf"/>
</dbReference>
<dbReference type="EMBL" id="CP024847">
    <property type="protein sequence ID" value="AUR53147.1"/>
    <property type="molecule type" value="Genomic_DNA"/>
</dbReference>
<keyword evidence="2 6" id="KW-0808">Transferase</keyword>
<dbReference type="SUPFAM" id="SSF53335">
    <property type="entry name" value="S-adenosyl-L-methionine-dependent methyltransferases"/>
    <property type="match status" value="1"/>
</dbReference>
<dbReference type="GO" id="GO:0032259">
    <property type="term" value="P:methylation"/>
    <property type="evidence" value="ECO:0007669"/>
    <property type="project" value="UniProtKB-KW"/>
</dbReference>
<dbReference type="KEGG" id="nba:CUN60_03185"/>
<evidence type="ECO:0000256" key="5">
    <source>
        <dbReference type="ARBA" id="ARBA00047422"/>
    </source>
</evidence>
<dbReference type="OrthoDB" id="9813719at2"/>
<accession>A0A2I7N9K9</accession>
<evidence type="ECO:0000256" key="3">
    <source>
        <dbReference type="ARBA" id="ARBA00022691"/>
    </source>
</evidence>
<evidence type="ECO:0000256" key="4">
    <source>
        <dbReference type="ARBA" id="ARBA00022747"/>
    </source>
</evidence>
<dbReference type="NCBIfam" id="TIGR00675">
    <property type="entry name" value="dcm"/>
    <property type="match status" value="1"/>
</dbReference>
<dbReference type="PROSITE" id="PS00095">
    <property type="entry name" value="C5_MTASE_2"/>
    <property type="match status" value="1"/>
</dbReference>
<keyword evidence="3 6" id="KW-0949">S-adenosyl-L-methionine</keyword>
<dbReference type="GO" id="GO:0009307">
    <property type="term" value="P:DNA restriction-modification system"/>
    <property type="evidence" value="ECO:0007669"/>
    <property type="project" value="UniProtKB-KW"/>
</dbReference>
<dbReference type="GO" id="GO:0003886">
    <property type="term" value="F:DNA (cytosine-5-)-methyltransferase activity"/>
    <property type="evidence" value="ECO:0007669"/>
    <property type="project" value="UniProtKB-EC"/>
</dbReference>
<dbReference type="InterPro" id="IPR050390">
    <property type="entry name" value="C5-Methyltransferase"/>
</dbReference>
<evidence type="ECO:0000256" key="8">
    <source>
        <dbReference type="RuleBase" id="RU000417"/>
    </source>
</evidence>
<dbReference type="GO" id="GO:0003677">
    <property type="term" value="F:DNA binding"/>
    <property type="evidence" value="ECO:0007669"/>
    <property type="project" value="TreeGrafter"/>
</dbReference>
<sequence>MTFIDLFAGAGGLSEGFIQAGYTPIAHVEIDSAACKTLKTRSCYYYLRENHRYDVYLDYLSGKITRDELYNHLPESEHAKIINSAISTENNEQIFSQINNSLNGREVDLIIGGPPCQAYSVVGRSRSADGMQNDARNYMYLEYVKYLNYYRPKMFVFENVLGLQSAQNGKYLTDMQQKFRKSGYEIEVFRLNARAFGVLQNRVRLIIVGCHIDVGANIPDLKQINFMTDKKFLVADLFTDLPALQNGEGSFKRCNYAKNTINEYLVASGIRSQEDVLTQHVTRPHNDQDLEIYRIAITKWLSGQQRLDYADLPKHLKTHKNETAFTDRFKVVGADLNASHTMVAHISKDGHYYIHPDLKQNRSISIREAARIQSFPDNYYFEGYKSNLGSRTAAFRQIGNAVPPLMAKQIAAKMKEML</sequence>
<protein>
    <recommendedName>
        <fullName evidence="8">Cytosine-specific methyltransferase</fullName>
        <ecNumber evidence="8">2.1.1.37</ecNumber>
    </recommendedName>
</protein>
<evidence type="ECO:0000256" key="6">
    <source>
        <dbReference type="PROSITE-ProRule" id="PRU01016"/>
    </source>
</evidence>
<reference evidence="10" key="1">
    <citation type="submission" date="2017-11" db="EMBL/GenBank/DDBJ databases">
        <authorList>
            <person name="Chan K.G."/>
            <person name="Lee L.S."/>
        </authorList>
    </citation>
    <scope>NUCLEOTIDE SEQUENCE [LARGE SCALE GENOMIC DNA]</scope>
    <source>
        <strain evidence="10">DSM 100970</strain>
    </source>
</reference>
<keyword evidence="10" id="KW-1185">Reference proteome</keyword>
<dbReference type="PROSITE" id="PS51679">
    <property type="entry name" value="SAM_MT_C5"/>
    <property type="match status" value="1"/>
</dbReference>
<evidence type="ECO:0000256" key="7">
    <source>
        <dbReference type="RuleBase" id="RU000416"/>
    </source>
</evidence>
<dbReference type="Pfam" id="PF00145">
    <property type="entry name" value="DNA_methylase"/>
    <property type="match status" value="2"/>
</dbReference>
<dbReference type="PROSITE" id="PS00094">
    <property type="entry name" value="C5_MTASE_1"/>
    <property type="match status" value="1"/>
</dbReference>
<evidence type="ECO:0000313" key="9">
    <source>
        <dbReference type="EMBL" id="AUR53147.1"/>
    </source>
</evidence>
<evidence type="ECO:0000256" key="1">
    <source>
        <dbReference type="ARBA" id="ARBA00022603"/>
    </source>
</evidence>
<dbReference type="REBASE" id="230139">
    <property type="entry name" value="M.Nba100970ORF3185P"/>
</dbReference>
<dbReference type="Gene3D" id="3.40.50.150">
    <property type="entry name" value="Vaccinia Virus protein VP39"/>
    <property type="match status" value="1"/>
</dbReference>
<dbReference type="EC" id="2.1.1.37" evidence="8"/>
<feature type="active site" evidence="6">
    <location>
        <position position="116"/>
    </location>
</feature>
<dbReference type="Gene3D" id="3.90.120.10">
    <property type="entry name" value="DNA Methylase, subunit A, domain 2"/>
    <property type="match status" value="1"/>
</dbReference>
<gene>
    <name evidence="9" type="ORF">CUN60_03185</name>
</gene>
<evidence type="ECO:0000256" key="2">
    <source>
        <dbReference type="ARBA" id="ARBA00022679"/>
    </source>
</evidence>
<dbReference type="AlphaFoldDB" id="A0A2I7N9K9"/>
<comment type="catalytic activity">
    <reaction evidence="5 8">
        <text>a 2'-deoxycytidine in DNA + S-adenosyl-L-methionine = a 5-methyl-2'-deoxycytidine in DNA + S-adenosyl-L-homocysteine + H(+)</text>
        <dbReference type="Rhea" id="RHEA:13681"/>
        <dbReference type="Rhea" id="RHEA-COMP:11369"/>
        <dbReference type="Rhea" id="RHEA-COMP:11370"/>
        <dbReference type="ChEBI" id="CHEBI:15378"/>
        <dbReference type="ChEBI" id="CHEBI:57856"/>
        <dbReference type="ChEBI" id="CHEBI:59789"/>
        <dbReference type="ChEBI" id="CHEBI:85452"/>
        <dbReference type="ChEBI" id="CHEBI:85454"/>
        <dbReference type="EC" id="2.1.1.37"/>
    </reaction>
</comment>
<dbReference type="InterPro" id="IPR018117">
    <property type="entry name" value="C5_DNA_meth_AS"/>
</dbReference>
<evidence type="ECO:0000313" key="10">
    <source>
        <dbReference type="Proteomes" id="UP000236655"/>
    </source>
</evidence>
<keyword evidence="1 6" id="KW-0489">Methyltransferase</keyword>
<dbReference type="GO" id="GO:0044027">
    <property type="term" value="P:negative regulation of gene expression via chromosomal CpG island methylation"/>
    <property type="evidence" value="ECO:0007669"/>
    <property type="project" value="TreeGrafter"/>
</dbReference>
<proteinExistence type="inferred from homology"/>
<dbReference type="InterPro" id="IPR001525">
    <property type="entry name" value="C5_MeTfrase"/>
</dbReference>
<dbReference type="PANTHER" id="PTHR10629:SF52">
    <property type="entry name" value="DNA (CYTOSINE-5)-METHYLTRANSFERASE 1"/>
    <property type="match status" value="1"/>
</dbReference>
<dbReference type="PRINTS" id="PR00105">
    <property type="entry name" value="C5METTRFRASE"/>
</dbReference>
<keyword evidence="4" id="KW-0680">Restriction system</keyword>
<dbReference type="InterPro" id="IPR031303">
    <property type="entry name" value="C5_meth_CS"/>
</dbReference>
<dbReference type="Proteomes" id="UP000236655">
    <property type="component" value="Chromosome"/>
</dbReference>
<name>A0A2I7N9K9_9NEIS</name>
<comment type="similarity">
    <text evidence="6 7">Belongs to the class I-like SAM-binding methyltransferase superfamily. C5-methyltransferase family.</text>
</comment>
<dbReference type="PANTHER" id="PTHR10629">
    <property type="entry name" value="CYTOSINE-SPECIFIC METHYLTRANSFERASE"/>
    <property type="match status" value="1"/>
</dbReference>